<dbReference type="AlphaFoldDB" id="F2J5M0"/>
<feature type="compositionally biased region" description="Basic and acidic residues" evidence="1">
    <location>
        <begin position="37"/>
        <end position="56"/>
    </location>
</feature>
<keyword evidence="4" id="KW-1185">Reference proteome</keyword>
<dbReference type="STRING" id="991905.SL003B_1676"/>
<keyword evidence="2" id="KW-1133">Transmembrane helix</keyword>
<keyword evidence="2" id="KW-0812">Transmembrane</keyword>
<feature type="region of interest" description="Disordered" evidence="1">
    <location>
        <begin position="32"/>
        <end position="56"/>
    </location>
</feature>
<evidence type="ECO:0000256" key="2">
    <source>
        <dbReference type="SAM" id="Phobius"/>
    </source>
</evidence>
<evidence type="ECO:0000313" key="4">
    <source>
        <dbReference type="Proteomes" id="UP000008130"/>
    </source>
</evidence>
<dbReference type="OrthoDB" id="7857886at2"/>
<evidence type="ECO:0000256" key="1">
    <source>
        <dbReference type="SAM" id="MobiDB-lite"/>
    </source>
</evidence>
<dbReference type="HOGENOM" id="CLU_162631_0_0_5"/>
<keyword evidence="2" id="KW-0472">Membrane</keyword>
<organism evidence="3 4">
    <name type="scientific">Polymorphum gilvum (strain LMG 25793 / CGMCC 1.9160 / SL003B-26A1)</name>
    <dbReference type="NCBI Taxonomy" id="991905"/>
    <lineage>
        <taxon>Bacteria</taxon>
        <taxon>Pseudomonadati</taxon>
        <taxon>Pseudomonadota</taxon>
        <taxon>Alphaproteobacteria</taxon>
        <taxon>Rhodobacterales</taxon>
        <taxon>Paracoccaceae</taxon>
        <taxon>Polymorphum</taxon>
    </lineage>
</organism>
<protein>
    <submittedName>
        <fullName evidence="3">Uncharacterized protein</fullName>
    </submittedName>
</protein>
<dbReference type="RefSeq" id="WP_013652421.1">
    <property type="nucleotide sequence ID" value="NC_015259.1"/>
</dbReference>
<dbReference type="EMBL" id="CP002568">
    <property type="protein sequence ID" value="ADZ70104.1"/>
    <property type="molecule type" value="Genomic_DNA"/>
</dbReference>
<accession>F2J5M0</accession>
<feature type="transmembrane region" description="Helical" evidence="2">
    <location>
        <begin position="7"/>
        <end position="25"/>
    </location>
</feature>
<dbReference type="KEGG" id="pgv:SL003B_1676"/>
<reference evidence="3 4" key="1">
    <citation type="journal article" date="2011" name="J. Bacteriol.">
        <title>Complete genome sequence of Polymorphum gilvum SL003B-26A1T, a crude oil-degrading bacterium from oil-polluted saline soil.</title>
        <authorList>
            <person name="Li S.G."/>
            <person name="Tang Y.Q."/>
            <person name="Nie Y."/>
            <person name="Cai M."/>
            <person name="Wu X.L."/>
        </authorList>
    </citation>
    <scope>NUCLEOTIDE SEQUENCE [LARGE SCALE GENOMIC DNA]</scope>
    <source>
        <strain evidence="4">LMG 25793 / CGMCC 1.9160 / SL003B-26A1</strain>
    </source>
</reference>
<sequence>MQEIKEWLGAVATALSIGAIVYTWLTARSRANSDTINSHERKLREHDRRLQKVENEVDHLPTKDDFNELSLKLERSNGLLGKIEAEYKGLHEAVRRIEKYLLSGKGQT</sequence>
<gene>
    <name evidence="3" type="ordered locus">SL003B_1676</name>
</gene>
<evidence type="ECO:0000313" key="3">
    <source>
        <dbReference type="EMBL" id="ADZ70104.1"/>
    </source>
</evidence>
<dbReference type="eggNOG" id="ENOG5032ZX2">
    <property type="taxonomic scope" value="Bacteria"/>
</dbReference>
<proteinExistence type="predicted"/>
<name>F2J5M0_POLGS</name>
<dbReference type="Proteomes" id="UP000008130">
    <property type="component" value="Chromosome"/>
</dbReference>
<dbReference type="InterPro" id="IPR020269">
    <property type="entry name" value="Phage_Mu_Releasin"/>
</dbReference>
<dbReference type="Pfam" id="PF10805">
    <property type="entry name" value="DUF2730"/>
    <property type="match status" value="1"/>
</dbReference>